<feature type="coiled-coil region" evidence="1">
    <location>
        <begin position="270"/>
        <end position="304"/>
    </location>
</feature>
<dbReference type="EMBL" id="CAJGYO010000010">
    <property type="protein sequence ID" value="CAD6256113.1"/>
    <property type="molecule type" value="Genomic_DNA"/>
</dbReference>
<evidence type="ECO:0000313" key="5">
    <source>
        <dbReference type="Proteomes" id="UP000604825"/>
    </source>
</evidence>
<evidence type="ECO:0000313" key="4">
    <source>
        <dbReference type="EMBL" id="CAD6256113.1"/>
    </source>
</evidence>
<dbReference type="InterPro" id="IPR039266">
    <property type="entry name" value="EN-1/SPM"/>
</dbReference>
<gene>
    <name evidence="4" type="ORF">NCGR_LOCUS39633</name>
</gene>
<feature type="domain" description="Transposase-associated" evidence="3">
    <location>
        <begin position="4"/>
        <end position="51"/>
    </location>
</feature>
<feature type="compositionally biased region" description="Acidic residues" evidence="2">
    <location>
        <begin position="361"/>
        <end position="377"/>
    </location>
</feature>
<dbReference type="Pfam" id="PF13963">
    <property type="entry name" value="Transpos_assoc"/>
    <property type="match status" value="1"/>
</dbReference>
<dbReference type="GO" id="GO:0032196">
    <property type="term" value="P:transposition"/>
    <property type="evidence" value="ECO:0007669"/>
    <property type="project" value="InterPro"/>
</dbReference>
<proteinExistence type="predicted"/>
<evidence type="ECO:0000259" key="3">
    <source>
        <dbReference type="Pfam" id="PF13963"/>
    </source>
</evidence>
<accession>A0A811QJL6</accession>
<feature type="region of interest" description="Disordered" evidence="2">
    <location>
        <begin position="345"/>
        <end position="377"/>
    </location>
</feature>
<dbReference type="PANTHER" id="PTHR33157:SF10">
    <property type="entry name" value="TRANSPOSASE MUDR PLANT DOMAIN-CONTAINING PROTEIN"/>
    <property type="match status" value="1"/>
</dbReference>
<organism evidence="4 5">
    <name type="scientific">Miscanthus lutarioriparius</name>
    <dbReference type="NCBI Taxonomy" id="422564"/>
    <lineage>
        <taxon>Eukaryota</taxon>
        <taxon>Viridiplantae</taxon>
        <taxon>Streptophyta</taxon>
        <taxon>Embryophyta</taxon>
        <taxon>Tracheophyta</taxon>
        <taxon>Spermatophyta</taxon>
        <taxon>Magnoliopsida</taxon>
        <taxon>Liliopsida</taxon>
        <taxon>Poales</taxon>
        <taxon>Poaceae</taxon>
        <taxon>PACMAD clade</taxon>
        <taxon>Panicoideae</taxon>
        <taxon>Andropogonodae</taxon>
        <taxon>Andropogoneae</taxon>
        <taxon>Saccharinae</taxon>
        <taxon>Miscanthus</taxon>
    </lineage>
</organism>
<evidence type="ECO:0000256" key="2">
    <source>
        <dbReference type="SAM" id="MobiDB-lite"/>
    </source>
</evidence>
<sequence>MEERDWMYTGWSHTQPLSNDWIDNTNQFLDRAFSMPNLVEDGTIKCPCMRVFKVSRADVRKADHNLDAYLMKRVSDLIYQTRLDAVKFHAKCNDNEARDIHLTEEEYINSKLEWCAQDAWCFLSKYWASERYMEKRKVAQASRLKSEDAAQNRGGSRPFGETQQLLEYKFGPGKASTVNTYAVMKSGFKKVDSTGKSAPIPSRRAEKRLANYITRTKLPENSKDLDANALYVMDHGMAHGRVPIADGCVDRQALAATAKSHRSSARTAAYQSMVHEYEQLKERNDALEQTNKKLNGNNEILIEENGVNRQLMLTIFEDLNKQPPADLMNRLANLDAHCHQVSESSHAATHSLEMLSNDNDIVTDDDDEDYNEMDDNE</sequence>
<reference evidence="4" key="1">
    <citation type="submission" date="2020-10" db="EMBL/GenBank/DDBJ databases">
        <authorList>
            <person name="Han B."/>
            <person name="Lu T."/>
            <person name="Zhao Q."/>
            <person name="Huang X."/>
            <person name="Zhao Y."/>
        </authorList>
    </citation>
    <scope>NUCLEOTIDE SEQUENCE</scope>
</reference>
<keyword evidence="5" id="KW-1185">Reference proteome</keyword>
<comment type="caution">
    <text evidence="4">The sequence shown here is derived from an EMBL/GenBank/DDBJ whole genome shotgun (WGS) entry which is preliminary data.</text>
</comment>
<dbReference type="PANTHER" id="PTHR33157">
    <property type="entry name" value="AUTONOMOUS TRANSPOSABLE ELEMENT EN-1 MOSAIC PROTEIN-RELATED"/>
    <property type="match status" value="1"/>
</dbReference>
<name>A0A811QJL6_9POAL</name>
<dbReference type="OrthoDB" id="696437at2759"/>
<dbReference type="InterPro" id="IPR029480">
    <property type="entry name" value="Transpos_assoc"/>
</dbReference>
<keyword evidence="1" id="KW-0175">Coiled coil</keyword>
<evidence type="ECO:0000256" key="1">
    <source>
        <dbReference type="SAM" id="Coils"/>
    </source>
</evidence>
<protein>
    <recommendedName>
        <fullName evidence="3">Transposase-associated domain-containing protein</fullName>
    </recommendedName>
</protein>
<dbReference type="AlphaFoldDB" id="A0A811QJL6"/>
<dbReference type="Proteomes" id="UP000604825">
    <property type="component" value="Unassembled WGS sequence"/>
</dbReference>